<accession>A0A091C6Y2</accession>
<gene>
    <name evidence="1" type="ORF">TMUPMC115_0219</name>
</gene>
<sequence>MEINDEEKKVLEHSPGLKGLIELEGDHEEFDYNGFHCVINRVRVLRHLCGYVVIPEGHYLYKQPIFTIENNYSIPAHGGITFADFDNEGRYLIGFDCAHGGDVMPFIGDDDLPVGLYKNMSYVENNLKEIVDYIKKTDSATKQKQSIKKYIYKGSIAQEV</sequence>
<evidence type="ECO:0000313" key="2">
    <source>
        <dbReference type="Proteomes" id="UP000029380"/>
    </source>
</evidence>
<dbReference type="PATRIC" id="fig|1302649.3.peg.218"/>
<dbReference type="Proteomes" id="UP000029380">
    <property type="component" value="Unassembled WGS sequence"/>
</dbReference>
<comment type="caution">
    <text evidence="1">The sequence shown here is derived from an EMBL/GenBank/DDBJ whole genome shotgun (WGS) entry which is preliminary data.</text>
</comment>
<name>A0A091C6Y2_9ENTE</name>
<protein>
    <submittedName>
        <fullName evidence="1">Uncharacterized protein</fullName>
    </submittedName>
</protein>
<evidence type="ECO:0000313" key="1">
    <source>
        <dbReference type="EMBL" id="KFN93621.1"/>
    </source>
</evidence>
<dbReference type="AlphaFoldDB" id="A0A091C6Y2"/>
<dbReference type="RefSeq" id="WP_052077127.1">
    <property type="nucleotide sequence ID" value="NZ_JPVU01000023.1"/>
</dbReference>
<dbReference type="EMBL" id="JPVU01000023">
    <property type="protein sequence ID" value="KFN93621.1"/>
    <property type="molecule type" value="Genomic_DNA"/>
</dbReference>
<proteinExistence type="predicted"/>
<reference evidence="1 2" key="1">
    <citation type="submission" date="2014-08" db="EMBL/GenBank/DDBJ databases">
        <title>Genome sequence of Tetragenococcus muriaticus.</title>
        <authorList>
            <person name="Chuea-nongthon C."/>
            <person name="Rodtong S."/>
            <person name="Yongsawatdigul J."/>
            <person name="Steele J.L."/>
            <person name="Liu X.-y."/>
            <person name="Speers J."/>
            <person name="Glasner J.D."/>
            <person name="Neeno-Eckwall E.C."/>
        </authorList>
    </citation>
    <scope>NUCLEOTIDE SEQUENCE [LARGE SCALE GENOMIC DNA]</scope>
    <source>
        <strain evidence="1 2">PMC-11-5</strain>
    </source>
</reference>
<organism evidence="1 2">
    <name type="scientific">Tetragenococcus muriaticus PMC-11-5</name>
    <dbReference type="NCBI Taxonomy" id="1302649"/>
    <lineage>
        <taxon>Bacteria</taxon>
        <taxon>Bacillati</taxon>
        <taxon>Bacillota</taxon>
        <taxon>Bacilli</taxon>
        <taxon>Lactobacillales</taxon>
        <taxon>Enterococcaceae</taxon>
        <taxon>Tetragenococcus</taxon>
    </lineage>
</organism>